<keyword evidence="4 10" id="KW-0812">Transmembrane</keyword>
<sequence>MSRTVKMKEIHLISTDEYKDRIIKELHRQGAIQINDASRRLDDEEWSSILKHHDVDPDIGEINNKIGLLNKILESFKSVKPKQEDGFFKKLFNPSPPELVKTSDLYGATLLTETDKIIKQVKIEIDDPLDKINEINKRLDDINKFAQEINRIAFFDIDLGLLSDRRYTSSLIGIVKTEFIDKLIDEIGQITDKIFFYREDIPDSKEAVIVVVSLKEDFDAVLNTLRRSKFERIHTEFNGESVEGRPRDILNNLEKEKEGLNNKKREYQNIIIGASDKYRKDLEAYLELLSLEKDRRDVKSNFLKTDKTFLLEGWIPESSVSQLDYLTNITNGRVYFSLSDPDPSEDVPVKLNNRWIFKNYELITRLFSIPRYGSYDPTPILAIGFMIFFSLMLTDAMYGFINLILGLLLLRGGGKYNTVYRDFGVIFTSTGIVSMIIGAITGGWFGDLFVEYFGWTGLNSIVLFETMGEGGILPQLIGQPGIIIFLILSILIGVIHLDIGIIISMIENFKERKIKDAFLGDFWFILIQPAILLLLFNSSYIFIVALCVVALILLVWGHKGMFFFQITGMLGDTLSYVRLMALGLCTYGMALTFNALANLAGGPGIGIIIAAIIAILGHLLNWALQTLGGFVHTMRLHYVEFFGKFFKGEGSEFIPFKERREKTLLMEE</sequence>
<evidence type="ECO:0000256" key="2">
    <source>
        <dbReference type="ARBA" id="ARBA00009904"/>
    </source>
</evidence>
<feature type="transmembrane region" description="Helical" evidence="10">
    <location>
        <begin position="422"/>
        <end position="445"/>
    </location>
</feature>
<dbReference type="AlphaFoldDB" id="A0A520KQP2"/>
<feature type="transmembrane region" description="Helical" evidence="10">
    <location>
        <begin position="603"/>
        <end position="624"/>
    </location>
</feature>
<evidence type="ECO:0000256" key="9">
    <source>
        <dbReference type="ARBA" id="ARBA00068671"/>
    </source>
</evidence>
<comment type="function">
    <text evidence="8">Component of the A-type ATP synthase that produces ATP from ADP in the presence of a proton gradient across the membrane.</text>
</comment>
<evidence type="ECO:0000256" key="4">
    <source>
        <dbReference type="ARBA" id="ARBA00022692"/>
    </source>
</evidence>
<evidence type="ECO:0000313" key="12">
    <source>
        <dbReference type="Proteomes" id="UP000317158"/>
    </source>
</evidence>
<evidence type="ECO:0000256" key="5">
    <source>
        <dbReference type="ARBA" id="ARBA00022989"/>
    </source>
</evidence>
<dbReference type="PANTHER" id="PTHR11629:SF63">
    <property type="entry name" value="V-TYPE PROTON ATPASE SUBUNIT A"/>
    <property type="match status" value="1"/>
</dbReference>
<dbReference type="GO" id="GO:0051117">
    <property type="term" value="F:ATPase binding"/>
    <property type="evidence" value="ECO:0007669"/>
    <property type="project" value="TreeGrafter"/>
</dbReference>
<comment type="subcellular location">
    <subcellularLocation>
        <location evidence="1">Membrane</location>
        <topology evidence="1">Multi-pass membrane protein</topology>
    </subcellularLocation>
</comment>
<keyword evidence="7 10" id="KW-0472">Membrane</keyword>
<dbReference type="Proteomes" id="UP000317158">
    <property type="component" value="Unassembled WGS sequence"/>
</dbReference>
<comment type="caution">
    <text evidence="11">The sequence shown here is derived from an EMBL/GenBank/DDBJ whole genome shotgun (WGS) entry which is preliminary data.</text>
</comment>
<dbReference type="InterPro" id="IPR002490">
    <property type="entry name" value="V-ATPase_116kDa_su"/>
</dbReference>
<evidence type="ECO:0000256" key="3">
    <source>
        <dbReference type="ARBA" id="ARBA00022448"/>
    </source>
</evidence>
<proteinExistence type="inferred from homology"/>
<keyword evidence="6 10" id="KW-0406">Ion transport</keyword>
<feature type="transmembrane region" description="Helical" evidence="10">
    <location>
        <begin position="576"/>
        <end position="597"/>
    </location>
</feature>
<dbReference type="GO" id="GO:0046961">
    <property type="term" value="F:proton-transporting ATPase activity, rotational mechanism"/>
    <property type="evidence" value="ECO:0007669"/>
    <property type="project" value="InterPro"/>
</dbReference>
<feature type="transmembrane region" description="Helical" evidence="10">
    <location>
        <begin position="518"/>
        <end position="536"/>
    </location>
</feature>
<feature type="transmembrane region" description="Helical" evidence="10">
    <location>
        <begin position="482"/>
        <end position="506"/>
    </location>
</feature>
<dbReference type="Pfam" id="PF01496">
    <property type="entry name" value="V_ATPase_I"/>
    <property type="match status" value="1"/>
</dbReference>
<feature type="transmembrane region" description="Helical" evidence="10">
    <location>
        <begin position="542"/>
        <end position="564"/>
    </location>
</feature>
<feature type="transmembrane region" description="Helical" evidence="10">
    <location>
        <begin position="380"/>
        <end position="410"/>
    </location>
</feature>
<evidence type="ECO:0000256" key="1">
    <source>
        <dbReference type="ARBA" id="ARBA00004141"/>
    </source>
</evidence>
<gene>
    <name evidence="11" type="ORF">EF806_06395</name>
</gene>
<dbReference type="EMBL" id="RXIF01000012">
    <property type="protein sequence ID" value="RZN63857.1"/>
    <property type="molecule type" value="Genomic_DNA"/>
</dbReference>
<keyword evidence="3 10" id="KW-0813">Transport</keyword>
<evidence type="ECO:0000256" key="7">
    <source>
        <dbReference type="ARBA" id="ARBA00023136"/>
    </source>
</evidence>
<name>A0A520KQP2_METT2</name>
<accession>A0A520KQP2</accession>
<evidence type="ECO:0000313" key="11">
    <source>
        <dbReference type="EMBL" id="RZN63857.1"/>
    </source>
</evidence>
<keyword evidence="5 10" id="KW-1133">Transmembrane helix</keyword>
<dbReference type="GO" id="GO:0033179">
    <property type="term" value="C:proton-transporting V-type ATPase, V0 domain"/>
    <property type="evidence" value="ECO:0007669"/>
    <property type="project" value="InterPro"/>
</dbReference>
<protein>
    <recommendedName>
        <fullName evidence="9 10">A-type ATP synthase subunit I</fullName>
    </recommendedName>
</protein>
<evidence type="ECO:0000256" key="6">
    <source>
        <dbReference type="ARBA" id="ARBA00023065"/>
    </source>
</evidence>
<dbReference type="PANTHER" id="PTHR11629">
    <property type="entry name" value="VACUOLAR PROTON ATPASES"/>
    <property type="match status" value="1"/>
</dbReference>
<comment type="similarity">
    <text evidence="2 10">Belongs to the V-ATPase 116 kDa subunit family.</text>
</comment>
<reference evidence="11 12" key="1">
    <citation type="journal article" date="2019" name="Nat. Microbiol.">
        <title>Wide diversity of methane and short-chain alkane metabolisms in uncultured archaea.</title>
        <authorList>
            <person name="Borrel G."/>
            <person name="Adam P.S."/>
            <person name="McKay L.J."/>
            <person name="Chen L.X."/>
            <person name="Sierra-Garcia I.N."/>
            <person name="Sieber C.M."/>
            <person name="Letourneur Q."/>
            <person name="Ghozlane A."/>
            <person name="Andersen G.L."/>
            <person name="Li W.J."/>
            <person name="Hallam S.J."/>
            <person name="Muyzer G."/>
            <person name="de Oliveira V.M."/>
            <person name="Inskeep W.P."/>
            <person name="Banfield J.F."/>
            <person name="Gribaldo S."/>
        </authorList>
    </citation>
    <scope>NUCLEOTIDE SEQUENCE [LARGE SCALE GENOMIC DNA]</scope>
    <source>
        <strain evidence="11">NM1a</strain>
    </source>
</reference>
<dbReference type="GO" id="GO:0016471">
    <property type="term" value="C:vacuolar proton-transporting V-type ATPase complex"/>
    <property type="evidence" value="ECO:0007669"/>
    <property type="project" value="TreeGrafter"/>
</dbReference>
<evidence type="ECO:0000256" key="10">
    <source>
        <dbReference type="RuleBase" id="RU361189"/>
    </source>
</evidence>
<evidence type="ECO:0000256" key="8">
    <source>
        <dbReference type="ARBA" id="ARBA00059506"/>
    </source>
</evidence>
<organism evidence="11 12">
    <name type="scientific">Methanoliparum thermophilum</name>
    <dbReference type="NCBI Taxonomy" id="2491083"/>
    <lineage>
        <taxon>Archaea</taxon>
        <taxon>Methanobacteriati</taxon>
        <taxon>Methanobacteriota</taxon>
        <taxon>Candidatus Methanoliparia</taxon>
        <taxon>Candidatus Methanoliparales</taxon>
        <taxon>Candidatus Methanoliparaceae</taxon>
        <taxon>Candidatus Methanoliparum</taxon>
    </lineage>
</organism>
<dbReference type="GO" id="GO:0007035">
    <property type="term" value="P:vacuolar acidification"/>
    <property type="evidence" value="ECO:0007669"/>
    <property type="project" value="TreeGrafter"/>
</dbReference>